<proteinExistence type="predicted"/>
<dbReference type="Proteomes" id="UP000287651">
    <property type="component" value="Unassembled WGS sequence"/>
</dbReference>
<protein>
    <submittedName>
        <fullName evidence="1">Uncharacterized protein</fullName>
    </submittedName>
</protein>
<dbReference type="EMBL" id="AMZH03001799">
    <property type="protein sequence ID" value="RRT77941.1"/>
    <property type="molecule type" value="Genomic_DNA"/>
</dbReference>
<reference evidence="2" key="1">
    <citation type="journal article" date="2014" name="Agronomy (Basel)">
        <title>A Draft Genome Sequence for Ensete ventricosum, the Drought-Tolerant Tree Against Hunger.</title>
        <authorList>
            <person name="Harrison J."/>
            <person name="Moore K.A."/>
            <person name="Paszkiewicz K."/>
            <person name="Jones T."/>
            <person name="Grant M."/>
            <person name="Ambacheew D."/>
            <person name="Muzemil S."/>
            <person name="Studholme D.J."/>
        </authorList>
    </citation>
    <scope>NUCLEOTIDE SEQUENCE [LARGE SCALE GENOMIC DNA]</scope>
</reference>
<evidence type="ECO:0000313" key="1">
    <source>
        <dbReference type="EMBL" id="RRT77941.1"/>
    </source>
</evidence>
<accession>A0A427ANZ5</accession>
<organism evidence="1 2">
    <name type="scientific">Ensete ventricosum</name>
    <name type="common">Abyssinian banana</name>
    <name type="synonym">Musa ensete</name>
    <dbReference type="NCBI Taxonomy" id="4639"/>
    <lineage>
        <taxon>Eukaryota</taxon>
        <taxon>Viridiplantae</taxon>
        <taxon>Streptophyta</taxon>
        <taxon>Embryophyta</taxon>
        <taxon>Tracheophyta</taxon>
        <taxon>Spermatophyta</taxon>
        <taxon>Magnoliopsida</taxon>
        <taxon>Liliopsida</taxon>
        <taxon>Zingiberales</taxon>
        <taxon>Musaceae</taxon>
        <taxon>Ensete</taxon>
    </lineage>
</organism>
<comment type="caution">
    <text evidence="1">The sequence shown here is derived from an EMBL/GenBank/DDBJ whole genome shotgun (WGS) entry which is preliminary data.</text>
</comment>
<name>A0A427ANZ5_ENSVE</name>
<dbReference type="PROSITE" id="PS51257">
    <property type="entry name" value="PROKAR_LIPOPROTEIN"/>
    <property type="match status" value="1"/>
</dbReference>
<gene>
    <name evidence="1" type="ORF">B296_00027869</name>
</gene>
<sequence>MNSRGHTFWCSSSAGCSTEVANQYSYNCASSTFLTSSEAEQDEVFTLTTMLFGLEFGRGDLGIELKIDSWQSFPSKLCRELFCQNSGCKLEEELLHLEIFLQEHTSYLAWRAIDSSTFLPMLPDSLAQAGYKN</sequence>
<dbReference type="AlphaFoldDB" id="A0A427ANZ5"/>
<evidence type="ECO:0000313" key="2">
    <source>
        <dbReference type="Proteomes" id="UP000287651"/>
    </source>
</evidence>